<reference evidence="1" key="1">
    <citation type="submission" date="2020-10" db="EMBL/GenBank/DDBJ databases">
        <title>Genome Sequence of Monilinia vaccinii-corymbosi Sheds Light on Mummy Berry Disease Infection of Blueberry and Mating Type.</title>
        <authorList>
            <person name="Yow A.G."/>
            <person name="Zhang Y."/>
            <person name="Bansal K."/>
            <person name="Eacker S.M."/>
            <person name="Sullivan S."/>
            <person name="Liachko I."/>
            <person name="Cubeta M.A."/>
            <person name="Rollins J.A."/>
            <person name="Ashrafi H."/>
        </authorList>
    </citation>
    <scope>NUCLEOTIDE SEQUENCE</scope>
    <source>
        <strain evidence="1">RL-1</strain>
    </source>
</reference>
<dbReference type="EMBL" id="CP063407">
    <property type="protein sequence ID" value="QSZ33023.1"/>
    <property type="molecule type" value="Genomic_DNA"/>
</dbReference>
<gene>
    <name evidence="1" type="ORF">DSL72_002608</name>
</gene>
<dbReference type="AlphaFoldDB" id="A0A8A3PD69"/>
<sequence>MSAPMSPMYPVKLQAPLRRDARGSLFTEGEVYIMPRAEPCPPRQSQYNQQPARYFQVRKSQIEEKTETKADADVR</sequence>
<organism evidence="1 2">
    <name type="scientific">Monilinia vaccinii-corymbosi</name>
    <dbReference type="NCBI Taxonomy" id="61207"/>
    <lineage>
        <taxon>Eukaryota</taxon>
        <taxon>Fungi</taxon>
        <taxon>Dikarya</taxon>
        <taxon>Ascomycota</taxon>
        <taxon>Pezizomycotina</taxon>
        <taxon>Leotiomycetes</taxon>
        <taxon>Helotiales</taxon>
        <taxon>Sclerotiniaceae</taxon>
        <taxon>Monilinia</taxon>
    </lineage>
</organism>
<evidence type="ECO:0000313" key="1">
    <source>
        <dbReference type="EMBL" id="QSZ33023.1"/>
    </source>
</evidence>
<protein>
    <submittedName>
        <fullName evidence="1">Uncharacterized protein</fullName>
    </submittedName>
</protein>
<proteinExistence type="predicted"/>
<name>A0A8A3PD69_9HELO</name>
<accession>A0A8A3PD69</accession>
<evidence type="ECO:0000313" key="2">
    <source>
        <dbReference type="Proteomes" id="UP000672032"/>
    </source>
</evidence>
<keyword evidence="2" id="KW-1185">Reference proteome</keyword>
<dbReference type="Proteomes" id="UP000672032">
    <property type="component" value="Chromosome 3"/>
</dbReference>